<dbReference type="SMART" id="SM00212">
    <property type="entry name" value="UBCc"/>
    <property type="match status" value="1"/>
</dbReference>
<dbReference type="Proteomes" id="UP000799118">
    <property type="component" value="Unassembled WGS sequence"/>
</dbReference>
<dbReference type="CDD" id="cd23814">
    <property type="entry name" value="UEV_AKTIP"/>
    <property type="match status" value="1"/>
</dbReference>
<feature type="domain" description="UBC core" evidence="3">
    <location>
        <begin position="30"/>
        <end position="188"/>
    </location>
</feature>
<dbReference type="PROSITE" id="PS50127">
    <property type="entry name" value="UBC_2"/>
    <property type="match status" value="1"/>
</dbReference>
<dbReference type="Gene3D" id="3.10.110.10">
    <property type="entry name" value="Ubiquitin Conjugating Enzyme"/>
    <property type="match status" value="1"/>
</dbReference>
<dbReference type="EMBL" id="ML769385">
    <property type="protein sequence ID" value="KAE9410493.1"/>
    <property type="molecule type" value="Genomic_DNA"/>
</dbReference>
<organism evidence="4 5">
    <name type="scientific">Gymnopus androsaceus JB14</name>
    <dbReference type="NCBI Taxonomy" id="1447944"/>
    <lineage>
        <taxon>Eukaryota</taxon>
        <taxon>Fungi</taxon>
        <taxon>Dikarya</taxon>
        <taxon>Basidiomycota</taxon>
        <taxon>Agaricomycotina</taxon>
        <taxon>Agaricomycetes</taxon>
        <taxon>Agaricomycetidae</taxon>
        <taxon>Agaricales</taxon>
        <taxon>Marasmiineae</taxon>
        <taxon>Omphalotaceae</taxon>
        <taxon>Gymnopus</taxon>
    </lineage>
</organism>
<dbReference type="PANTHER" id="PTHR24067">
    <property type="entry name" value="UBIQUITIN-CONJUGATING ENZYME E2"/>
    <property type="match status" value="1"/>
</dbReference>
<keyword evidence="5" id="KW-1185">Reference proteome</keyword>
<dbReference type="SUPFAM" id="SSF54495">
    <property type="entry name" value="UBC-like"/>
    <property type="match status" value="1"/>
</dbReference>
<dbReference type="InterPro" id="IPR050113">
    <property type="entry name" value="Ub_conjugating_enzyme"/>
</dbReference>
<sequence>MFSPLGPPSRAKSQSISHRPSQPAEPATPAARAAISLEYASLRNRSHCPLGLYCLPSTESIMIWDAVLFIHQGYYADSVLKFRIVFPAHYPERPPTVQFITDVFHPLISSNGTFSLKPQIRTWRPNQHHIFDVLHFVKAAFKRDVLDKIEEADCLNKEAYRLCVLIYSPGISLEFNRFGRYHESTTSFAALATQTASLSHSSNALYDKDQPSITAKPSHGMHFSKLKPKTLKEERTRLGLKEWESVD</sequence>
<evidence type="ECO:0000259" key="3">
    <source>
        <dbReference type="PROSITE" id="PS50127"/>
    </source>
</evidence>
<dbReference type="OrthoDB" id="5596422at2759"/>
<dbReference type="InterPro" id="IPR000608">
    <property type="entry name" value="UBC"/>
</dbReference>
<dbReference type="AlphaFoldDB" id="A0A6A4ILS9"/>
<name>A0A6A4ILS9_9AGAR</name>
<evidence type="ECO:0000313" key="4">
    <source>
        <dbReference type="EMBL" id="KAE9410493.1"/>
    </source>
</evidence>
<feature type="region of interest" description="Disordered" evidence="2">
    <location>
        <begin position="1"/>
        <end position="27"/>
    </location>
</feature>
<feature type="compositionally biased region" description="Polar residues" evidence="2">
    <location>
        <begin position="11"/>
        <end position="20"/>
    </location>
</feature>
<evidence type="ECO:0000313" key="5">
    <source>
        <dbReference type="Proteomes" id="UP000799118"/>
    </source>
</evidence>
<gene>
    <name evidence="4" type="ORF">BT96DRAFT_378510</name>
</gene>
<protein>
    <submittedName>
        <fullName evidence="4">UBC-like protein</fullName>
    </submittedName>
</protein>
<keyword evidence="1" id="KW-0833">Ubl conjugation pathway</keyword>
<accession>A0A6A4ILS9</accession>
<proteinExistence type="predicted"/>
<reference evidence="4" key="1">
    <citation type="journal article" date="2019" name="Environ. Microbiol.">
        <title>Fungal ecological strategies reflected in gene transcription - a case study of two litter decomposers.</title>
        <authorList>
            <person name="Barbi F."/>
            <person name="Kohler A."/>
            <person name="Barry K."/>
            <person name="Baskaran P."/>
            <person name="Daum C."/>
            <person name="Fauchery L."/>
            <person name="Ihrmark K."/>
            <person name="Kuo A."/>
            <person name="LaButti K."/>
            <person name="Lipzen A."/>
            <person name="Morin E."/>
            <person name="Grigoriev I.V."/>
            <person name="Henrissat B."/>
            <person name="Lindahl B."/>
            <person name="Martin F."/>
        </authorList>
    </citation>
    <scope>NUCLEOTIDE SEQUENCE</scope>
    <source>
        <strain evidence="4">JB14</strain>
    </source>
</reference>
<dbReference type="Pfam" id="PF00179">
    <property type="entry name" value="UQ_con"/>
    <property type="match status" value="1"/>
</dbReference>
<evidence type="ECO:0000256" key="2">
    <source>
        <dbReference type="SAM" id="MobiDB-lite"/>
    </source>
</evidence>
<dbReference type="InterPro" id="IPR016135">
    <property type="entry name" value="UBQ-conjugating_enzyme/RWD"/>
</dbReference>
<evidence type="ECO:0000256" key="1">
    <source>
        <dbReference type="ARBA" id="ARBA00022786"/>
    </source>
</evidence>